<evidence type="ECO:0000313" key="5">
    <source>
        <dbReference type="Proteomes" id="UP000480929"/>
    </source>
</evidence>
<dbReference type="Gene3D" id="3.40.930.10">
    <property type="entry name" value="Mannitol-specific EII, Chain A"/>
    <property type="match status" value="1"/>
</dbReference>
<keyword evidence="5" id="KW-1185">Reference proteome</keyword>
<dbReference type="EMBL" id="WKPI01000028">
    <property type="protein sequence ID" value="MSC34147.1"/>
    <property type="molecule type" value="Genomic_DNA"/>
</dbReference>
<evidence type="ECO:0000313" key="3">
    <source>
        <dbReference type="EMBL" id="MSC34147.1"/>
    </source>
</evidence>
<dbReference type="InterPro" id="IPR002178">
    <property type="entry name" value="PTS_EIIA_type-2_dom"/>
</dbReference>
<reference evidence="4 5" key="1">
    <citation type="journal article" date="2019" name="Nat. Med.">
        <title>A library of human gut bacterial isolates paired with longitudinal multiomics data enables mechanistic microbiome research.</title>
        <authorList>
            <person name="Poyet M."/>
            <person name="Groussin M."/>
            <person name="Gibbons S.M."/>
            <person name="Avila-Pacheco J."/>
            <person name="Jiang X."/>
            <person name="Kearney S.M."/>
            <person name="Perrotta A.R."/>
            <person name="Berdy B."/>
            <person name="Zhao S."/>
            <person name="Lieberman T.D."/>
            <person name="Swanson P.K."/>
            <person name="Smith M."/>
            <person name="Roesemann S."/>
            <person name="Alexander J.E."/>
            <person name="Rich S.A."/>
            <person name="Livny J."/>
            <person name="Vlamakis H."/>
            <person name="Clish C."/>
            <person name="Bullock K."/>
            <person name="Deik A."/>
            <person name="Scott J."/>
            <person name="Pierce K.A."/>
            <person name="Xavier R.J."/>
            <person name="Alm E.J."/>
        </authorList>
    </citation>
    <scope>NUCLEOTIDE SEQUENCE [LARGE SCALE GENOMIC DNA]</scope>
    <source>
        <strain evidence="2 4">BIOML-A4</strain>
        <strain evidence="3 5">BIOML-A5</strain>
    </source>
</reference>
<evidence type="ECO:0000259" key="1">
    <source>
        <dbReference type="PROSITE" id="PS51094"/>
    </source>
</evidence>
<dbReference type="CDD" id="cd00211">
    <property type="entry name" value="PTS_IIA_fru"/>
    <property type="match status" value="1"/>
</dbReference>
<dbReference type="SUPFAM" id="SSF55804">
    <property type="entry name" value="Phoshotransferase/anion transport protein"/>
    <property type="match status" value="1"/>
</dbReference>
<dbReference type="EMBL" id="WKPJ01000026">
    <property type="protein sequence ID" value="MSA90417.1"/>
    <property type="molecule type" value="Genomic_DNA"/>
</dbReference>
<comment type="caution">
    <text evidence="2">The sequence shown here is derived from an EMBL/GenBank/DDBJ whole genome shotgun (WGS) entry which is preliminary data.</text>
</comment>
<gene>
    <name evidence="3" type="ORF">GKD88_13555</name>
    <name evidence="2" type="ORF">GKE08_13885</name>
</gene>
<feature type="domain" description="PTS EIIA type-2" evidence="1">
    <location>
        <begin position="12"/>
        <end position="159"/>
    </location>
</feature>
<evidence type="ECO:0000313" key="2">
    <source>
        <dbReference type="EMBL" id="MSA90417.1"/>
    </source>
</evidence>
<dbReference type="Proteomes" id="UP000480929">
    <property type="component" value="Unassembled WGS sequence"/>
</dbReference>
<dbReference type="AlphaFoldDB" id="A0A6N7S978"/>
<evidence type="ECO:0000313" key="4">
    <source>
        <dbReference type="Proteomes" id="UP000433575"/>
    </source>
</evidence>
<proteinExistence type="predicted"/>
<dbReference type="Pfam" id="PF00359">
    <property type="entry name" value="PTS_EIIA_2"/>
    <property type="match status" value="1"/>
</dbReference>
<dbReference type="Proteomes" id="UP000433575">
    <property type="component" value="Unassembled WGS sequence"/>
</dbReference>
<protein>
    <recommendedName>
        <fullName evidence="1">PTS EIIA type-2 domain-containing protein</fullName>
    </recommendedName>
</protein>
<dbReference type="PANTHER" id="PTHR47738">
    <property type="entry name" value="PTS SYSTEM FRUCTOSE-LIKE EIIA COMPONENT-RELATED"/>
    <property type="match status" value="1"/>
</dbReference>
<sequence>MKVEGETSMDLLDLIENGGLRISHAKDYKELYREMNQQLHCLDYVEDDFLMALLQREEEYPTGIEGGKVNIALPHVDACYVKQNALFIYQLAEEIPFVRMDDHQQVVGVRLVFLLLIHDLEFHVKAISELTRIWTNDDIMKGLLFVKSKEESVQLLKTKLYK</sequence>
<dbReference type="OrthoDB" id="370976at2"/>
<dbReference type="PANTHER" id="PTHR47738:SF3">
    <property type="entry name" value="PHOSPHOTRANSFERASE SYSTEM MANNITOL_FRUCTOSE-SPECIFIC IIA DOMAIN CONTAINING PROTEIN"/>
    <property type="match status" value="1"/>
</dbReference>
<organism evidence="2 4">
    <name type="scientific">Holdemania massiliensis</name>
    <dbReference type="NCBI Taxonomy" id="1468449"/>
    <lineage>
        <taxon>Bacteria</taxon>
        <taxon>Bacillati</taxon>
        <taxon>Bacillota</taxon>
        <taxon>Erysipelotrichia</taxon>
        <taxon>Erysipelotrichales</taxon>
        <taxon>Erysipelotrichaceae</taxon>
        <taxon>Holdemania</taxon>
    </lineage>
</organism>
<dbReference type="InterPro" id="IPR016152">
    <property type="entry name" value="PTrfase/Anion_transptr"/>
</dbReference>
<name>A0A6N7S978_9FIRM</name>
<dbReference type="InterPro" id="IPR051541">
    <property type="entry name" value="PTS_SugarTrans_NitroReg"/>
</dbReference>
<accession>A0A6N7S978</accession>
<dbReference type="PROSITE" id="PS51094">
    <property type="entry name" value="PTS_EIIA_TYPE_2"/>
    <property type="match status" value="1"/>
</dbReference>